<keyword evidence="3" id="KW-0399">Innate immunity</keyword>
<evidence type="ECO:0000256" key="4">
    <source>
        <dbReference type="ARBA" id="ARBA00022692"/>
    </source>
</evidence>
<proteinExistence type="predicted"/>
<keyword evidence="12" id="KW-1185">Reference proteome</keyword>
<organism evidence="11 12">
    <name type="scientific">Cynoglossus semilaevis</name>
    <name type="common">Tongue sole</name>
    <dbReference type="NCBI Taxonomy" id="244447"/>
    <lineage>
        <taxon>Eukaryota</taxon>
        <taxon>Metazoa</taxon>
        <taxon>Chordata</taxon>
        <taxon>Craniata</taxon>
        <taxon>Vertebrata</taxon>
        <taxon>Euteleostomi</taxon>
        <taxon>Actinopterygii</taxon>
        <taxon>Neopterygii</taxon>
        <taxon>Teleostei</taxon>
        <taxon>Neoteleostei</taxon>
        <taxon>Acanthomorphata</taxon>
        <taxon>Carangaria</taxon>
        <taxon>Pleuronectiformes</taxon>
        <taxon>Pleuronectoidei</taxon>
        <taxon>Cynoglossidae</taxon>
        <taxon>Cynoglossinae</taxon>
        <taxon>Cynoglossus</taxon>
    </lineage>
</organism>
<dbReference type="GeneTree" id="ENSGT00390000008048"/>
<dbReference type="InterPro" id="IPR039707">
    <property type="entry name" value="MPEG1"/>
</dbReference>
<dbReference type="GO" id="GO:0016020">
    <property type="term" value="C:membrane"/>
    <property type="evidence" value="ECO:0007669"/>
    <property type="project" value="UniProtKB-SubCell"/>
</dbReference>
<evidence type="ECO:0000256" key="6">
    <source>
        <dbReference type="ARBA" id="ARBA00022859"/>
    </source>
</evidence>
<reference evidence="11 12" key="1">
    <citation type="journal article" date="2014" name="Nat. Genet.">
        <title>Whole-genome sequence of a flatfish provides insights into ZW sex chromosome evolution and adaptation to a benthic lifestyle.</title>
        <authorList>
            <person name="Chen S."/>
            <person name="Zhang G."/>
            <person name="Shao C."/>
            <person name="Huang Q."/>
            <person name="Liu G."/>
            <person name="Zhang P."/>
            <person name="Song W."/>
            <person name="An N."/>
            <person name="Chalopin D."/>
            <person name="Volff J.N."/>
            <person name="Hong Y."/>
            <person name="Li Q."/>
            <person name="Sha Z."/>
            <person name="Zhou H."/>
            <person name="Xie M."/>
            <person name="Yu Q."/>
            <person name="Liu Y."/>
            <person name="Xiang H."/>
            <person name="Wang N."/>
            <person name="Wu K."/>
            <person name="Yang C."/>
            <person name="Zhou Q."/>
            <person name="Liao X."/>
            <person name="Yang L."/>
            <person name="Hu Q."/>
            <person name="Zhang J."/>
            <person name="Meng L."/>
            <person name="Jin L."/>
            <person name="Tian Y."/>
            <person name="Lian J."/>
            <person name="Yang J."/>
            <person name="Miao G."/>
            <person name="Liu S."/>
            <person name="Liang Z."/>
            <person name="Yan F."/>
            <person name="Li Y."/>
            <person name="Sun B."/>
            <person name="Zhang H."/>
            <person name="Zhang J."/>
            <person name="Zhu Y."/>
            <person name="Du M."/>
            <person name="Zhao Y."/>
            <person name="Schartl M."/>
            <person name="Tang Q."/>
            <person name="Wang J."/>
        </authorList>
    </citation>
    <scope>NUCLEOTIDE SEQUENCE</scope>
</reference>
<dbReference type="Ensembl" id="ENSCSET00000028346.1">
    <property type="protein sequence ID" value="ENSCSEP00000027970.1"/>
    <property type="gene ID" value="ENSCSEG00000017817.1"/>
</dbReference>
<evidence type="ECO:0000313" key="11">
    <source>
        <dbReference type="Ensembl" id="ENSCSEP00000027970.1"/>
    </source>
</evidence>
<keyword evidence="9" id="KW-0325">Glycoprotein</keyword>
<protein>
    <submittedName>
        <fullName evidence="11">Macrophage expressed 1, tandem duplicate 1</fullName>
    </submittedName>
</protein>
<keyword evidence="10" id="KW-1133">Transmembrane helix</keyword>
<evidence type="ECO:0000256" key="2">
    <source>
        <dbReference type="ARBA" id="ARBA00022452"/>
    </source>
</evidence>
<dbReference type="AlphaFoldDB" id="A0A3P8WTK1"/>
<keyword evidence="2" id="KW-1134">Transmembrane beta strand</keyword>
<evidence type="ECO:0000256" key="9">
    <source>
        <dbReference type="ARBA" id="ARBA00023180"/>
    </source>
</evidence>
<keyword evidence="8" id="KW-1015">Disulfide bond</keyword>
<evidence type="ECO:0000313" key="12">
    <source>
        <dbReference type="Proteomes" id="UP000265120"/>
    </source>
</evidence>
<comment type="subcellular location">
    <subcellularLocation>
        <location evidence="1">Membrane</location>
        <topology evidence="1">Multi-pass membrane protein</topology>
    </subcellularLocation>
</comment>
<sequence>SNLDYIFYSFNSLMNKHVSFNVKQKLYEQCRAATNLSLTALEVLPGGGWDNLRNMDMGQVMNMSYFQCRTTENSVYLIPDEVFVIPHKVTGVETSSEIISSWLEQTSATALSINGDVSFFSVLNGKFSAESQRMKTHQVKDSSTTTRVQASFHFLTSQAYPDFTVDSFLPSKSRRLAMQLKTTRPEMQTTSQRRWCWTMELIILISRPTQMMIPVRDQKCTPLSLEAEPLCETLAEKNPQTGDFSCRSPYVTTLLASEEKQKGYNVHECYKEHCQDKYYVCSARIHTYWCSANGQAPDNSGYLFGGIYGPSVLNPITKAKSCPPNFIEQKFFADDQVICMSKDYESATRYAVPFGGMFSCHANNPLAEDQRRCPPKFSQHLPTVSDGCEILYCVQSKAFTDGRLLPIHLPPFIKPPLISIRATNTVMVMTEGDQNWVRVGQAKMWKLAKPEEVQQMVRNLNPEFNGMSSGEKAGVAFGVIGTMALLAIGAVLIKKRRGRQFGFVRGSSYEVLEGRDGQSMG</sequence>
<dbReference type="GO" id="GO:0042742">
    <property type="term" value="P:defense response to bacterium"/>
    <property type="evidence" value="ECO:0007669"/>
    <property type="project" value="TreeGrafter"/>
</dbReference>
<name>A0A3P8WTK1_CYNSE</name>
<keyword evidence="7 10" id="KW-0472">Membrane</keyword>
<evidence type="ECO:0000256" key="3">
    <source>
        <dbReference type="ARBA" id="ARBA00022588"/>
    </source>
</evidence>
<evidence type="ECO:0000256" key="7">
    <source>
        <dbReference type="ARBA" id="ARBA00023136"/>
    </source>
</evidence>
<keyword evidence="4 10" id="KW-0812">Transmembrane</keyword>
<reference evidence="11" key="2">
    <citation type="submission" date="2025-08" db="UniProtKB">
        <authorList>
            <consortium name="Ensembl"/>
        </authorList>
    </citation>
    <scope>IDENTIFICATION</scope>
</reference>
<reference evidence="11" key="3">
    <citation type="submission" date="2025-09" db="UniProtKB">
        <authorList>
            <consortium name="Ensembl"/>
        </authorList>
    </citation>
    <scope>IDENTIFICATION</scope>
</reference>
<keyword evidence="5" id="KW-0732">Signal</keyword>
<dbReference type="CDD" id="cd22579">
    <property type="entry name" value="MPEG1_P2"/>
    <property type="match status" value="1"/>
</dbReference>
<dbReference type="Proteomes" id="UP000265120">
    <property type="component" value="Chromosome Z"/>
</dbReference>
<feature type="transmembrane region" description="Helical" evidence="10">
    <location>
        <begin position="473"/>
        <end position="493"/>
    </location>
</feature>
<dbReference type="PANTHER" id="PTHR31463:SF4">
    <property type="entry name" value="MACROPHAGE-EXPRESSED GENE 1 PROTEIN"/>
    <property type="match status" value="1"/>
</dbReference>
<keyword evidence="6" id="KW-0391">Immunity</keyword>
<evidence type="ECO:0000256" key="8">
    <source>
        <dbReference type="ARBA" id="ARBA00023157"/>
    </source>
</evidence>
<evidence type="ECO:0000256" key="5">
    <source>
        <dbReference type="ARBA" id="ARBA00022729"/>
    </source>
</evidence>
<evidence type="ECO:0000256" key="10">
    <source>
        <dbReference type="SAM" id="Phobius"/>
    </source>
</evidence>
<evidence type="ECO:0000256" key="1">
    <source>
        <dbReference type="ARBA" id="ARBA00004141"/>
    </source>
</evidence>
<dbReference type="PANTHER" id="PTHR31463">
    <property type="entry name" value="MACROPHAGE-EXPRESSED GENE 1 PROTEIN"/>
    <property type="match status" value="1"/>
</dbReference>
<dbReference type="GO" id="GO:0045087">
    <property type="term" value="P:innate immune response"/>
    <property type="evidence" value="ECO:0007669"/>
    <property type="project" value="UniProtKB-KW"/>
</dbReference>
<accession>A0A3P8WTK1</accession>